<feature type="domain" description="MurNAc-LAA" evidence="3">
    <location>
        <begin position="160"/>
        <end position="284"/>
    </location>
</feature>
<protein>
    <submittedName>
        <fullName evidence="4">N-acetylmuramoyl-L-alanine amidase</fullName>
    </submittedName>
</protein>
<proteinExistence type="predicted"/>
<dbReference type="SMART" id="SM00646">
    <property type="entry name" value="Ami_3"/>
    <property type="match status" value="1"/>
</dbReference>
<evidence type="ECO:0000313" key="4">
    <source>
        <dbReference type="EMBL" id="GAA5181789.1"/>
    </source>
</evidence>
<reference evidence="5" key="1">
    <citation type="journal article" date="2019" name="Int. J. Syst. Evol. Microbiol.">
        <title>The Global Catalogue of Microorganisms (GCM) 10K type strain sequencing project: providing services to taxonomists for standard genome sequencing and annotation.</title>
        <authorList>
            <consortium name="The Broad Institute Genomics Platform"/>
            <consortium name="The Broad Institute Genome Sequencing Center for Infectious Disease"/>
            <person name="Wu L."/>
            <person name="Ma J."/>
        </authorList>
    </citation>
    <scope>NUCLEOTIDE SEQUENCE [LARGE SCALE GENOMIC DNA]</scope>
    <source>
        <strain evidence="5">JCM 18304</strain>
    </source>
</reference>
<accession>A0ABP9RMY0</accession>
<feature type="chain" id="PRO_5045990080" evidence="2">
    <location>
        <begin position="19"/>
        <end position="291"/>
    </location>
</feature>
<gene>
    <name evidence="4" type="ORF">GCM10023322_17270</name>
</gene>
<name>A0ABP9RMY0_9ACTN</name>
<dbReference type="RefSeq" id="WP_345627733.1">
    <property type="nucleotide sequence ID" value="NZ_BAABJQ010000004.1"/>
</dbReference>
<evidence type="ECO:0000256" key="2">
    <source>
        <dbReference type="SAM" id="SignalP"/>
    </source>
</evidence>
<keyword evidence="5" id="KW-1185">Reference proteome</keyword>
<organism evidence="4 5">
    <name type="scientific">Rugosimonospora acidiphila</name>
    <dbReference type="NCBI Taxonomy" id="556531"/>
    <lineage>
        <taxon>Bacteria</taxon>
        <taxon>Bacillati</taxon>
        <taxon>Actinomycetota</taxon>
        <taxon>Actinomycetes</taxon>
        <taxon>Micromonosporales</taxon>
        <taxon>Micromonosporaceae</taxon>
        <taxon>Rugosimonospora</taxon>
    </lineage>
</organism>
<dbReference type="PANTHER" id="PTHR30404:SF0">
    <property type="entry name" value="N-ACETYLMURAMOYL-L-ALANINE AMIDASE AMIC"/>
    <property type="match status" value="1"/>
</dbReference>
<dbReference type="SUPFAM" id="SSF53187">
    <property type="entry name" value="Zn-dependent exopeptidases"/>
    <property type="match status" value="1"/>
</dbReference>
<comment type="caution">
    <text evidence="4">The sequence shown here is derived from an EMBL/GenBank/DDBJ whole genome shotgun (WGS) entry which is preliminary data.</text>
</comment>
<keyword evidence="2" id="KW-0732">Signal</keyword>
<dbReference type="CDD" id="cd02696">
    <property type="entry name" value="MurNAc-LAA"/>
    <property type="match status" value="1"/>
</dbReference>
<evidence type="ECO:0000259" key="3">
    <source>
        <dbReference type="SMART" id="SM00646"/>
    </source>
</evidence>
<dbReference type="Gene3D" id="3.40.630.40">
    <property type="entry name" value="Zn-dependent exopeptidases"/>
    <property type="match status" value="1"/>
</dbReference>
<evidence type="ECO:0000256" key="1">
    <source>
        <dbReference type="ARBA" id="ARBA00022801"/>
    </source>
</evidence>
<dbReference type="PANTHER" id="PTHR30404">
    <property type="entry name" value="N-ACETYLMURAMOYL-L-ALANINE AMIDASE"/>
    <property type="match status" value="1"/>
</dbReference>
<dbReference type="EMBL" id="BAABJQ010000004">
    <property type="protein sequence ID" value="GAA5181789.1"/>
    <property type="molecule type" value="Genomic_DNA"/>
</dbReference>
<feature type="signal peptide" evidence="2">
    <location>
        <begin position="1"/>
        <end position="18"/>
    </location>
</feature>
<dbReference type="Pfam" id="PF01520">
    <property type="entry name" value="Amidase_3"/>
    <property type="match status" value="1"/>
</dbReference>
<evidence type="ECO:0000313" key="5">
    <source>
        <dbReference type="Proteomes" id="UP001501570"/>
    </source>
</evidence>
<sequence length="291" mass="29707">MGVRHRLTRLSGSCLAFAVLLTLPVGCGVASARAGATWSAPPSARSATPSAAASTLAGRTVGVSGQLSLGPVAGKVIVIDPGHNGGNVKQPRLMASPVPMGTGDKACDTTGTETNGGYQEAAFTFDVSTRLAALLRAAGAKVIMTRDDDNGVGPCVDQRAAIGNDNHADVAISIHGDGAPTRDHGFHVLEPARVGAPSNAIITQSHRLATLIRDNYRARTGIPPANYIGKDGINTRGDMGGLNLSVVPKVMVECGNMRNAGDAAMMTNATDRQRMAEGFAAGLAAYLTPAG</sequence>
<keyword evidence="1" id="KW-0378">Hydrolase</keyword>
<dbReference type="Proteomes" id="UP001501570">
    <property type="component" value="Unassembled WGS sequence"/>
</dbReference>
<dbReference type="InterPro" id="IPR050695">
    <property type="entry name" value="N-acetylmuramoyl_amidase_3"/>
</dbReference>
<dbReference type="InterPro" id="IPR002508">
    <property type="entry name" value="MurNAc-LAA_cat"/>
</dbReference>